<evidence type="ECO:0000313" key="1">
    <source>
        <dbReference type="EMBL" id="MEL7698069.1"/>
    </source>
</evidence>
<dbReference type="EMBL" id="JBCGBG010000008">
    <property type="protein sequence ID" value="MEL7698069.1"/>
    <property type="molecule type" value="Genomic_DNA"/>
</dbReference>
<organism evidence="1 2">
    <name type="scientific">Pantoea brenneri</name>
    <dbReference type="NCBI Taxonomy" id="472694"/>
    <lineage>
        <taxon>Bacteria</taxon>
        <taxon>Pseudomonadati</taxon>
        <taxon>Pseudomonadota</taxon>
        <taxon>Gammaproteobacteria</taxon>
        <taxon>Enterobacterales</taxon>
        <taxon>Erwiniaceae</taxon>
        <taxon>Pantoea</taxon>
    </lineage>
</organism>
<comment type="caution">
    <text evidence="1">The sequence shown here is derived from an EMBL/GenBank/DDBJ whole genome shotgun (WGS) entry which is preliminary data.</text>
</comment>
<name>A0ABU9MSV3_9GAMM</name>
<evidence type="ECO:0000313" key="2">
    <source>
        <dbReference type="Proteomes" id="UP001468095"/>
    </source>
</evidence>
<proteinExistence type="predicted"/>
<keyword evidence="2" id="KW-1185">Reference proteome</keyword>
<accession>A0ABU9MSV3</accession>
<dbReference type="RefSeq" id="WP_046289398.1">
    <property type="nucleotide sequence ID" value="NZ_CAUQFK010000054.1"/>
</dbReference>
<sequence>MPSVRFFPARQVSFSMLTAARGTALRRALPEHDSRQREIVQTLKARLRWPRTVNIFTLATEYCLVVLTQRFKDQS</sequence>
<dbReference type="Proteomes" id="UP001468095">
    <property type="component" value="Unassembled WGS sequence"/>
</dbReference>
<protein>
    <recommendedName>
        <fullName evidence="3">Transposase</fullName>
    </recommendedName>
</protein>
<evidence type="ECO:0008006" key="3">
    <source>
        <dbReference type="Google" id="ProtNLM"/>
    </source>
</evidence>
<reference evidence="1 2" key="1">
    <citation type="submission" date="2024-04" db="EMBL/GenBank/DDBJ databases">
        <authorList>
            <person name="Suleimanova A.D."/>
            <person name="Pudova D.S."/>
            <person name="Shagimardanova E.I."/>
            <person name="Sharipova M.R."/>
        </authorList>
    </citation>
    <scope>NUCLEOTIDE SEQUENCE [LARGE SCALE GENOMIC DNA]</scope>
    <source>
        <strain evidence="1 2">3.1</strain>
    </source>
</reference>
<gene>
    <name evidence="1" type="ORF">AABB92_20725</name>
</gene>